<dbReference type="InterPro" id="IPR036705">
    <property type="entry name" value="Ribosyl_crysJ1_sf"/>
</dbReference>
<gene>
    <name evidence="1" type="ORF">MNBD_GAMMA24-1959</name>
</gene>
<dbReference type="InterPro" id="IPR005502">
    <property type="entry name" value="Ribosyl_crysJ1"/>
</dbReference>
<name>A0A3B1BBG1_9ZZZZ</name>
<dbReference type="AlphaFoldDB" id="A0A3B1BBG1"/>
<dbReference type="Pfam" id="PF03747">
    <property type="entry name" value="ADP_ribosyl_GH"/>
    <property type="match status" value="1"/>
</dbReference>
<dbReference type="EMBL" id="UOFZ01000114">
    <property type="protein sequence ID" value="VAX13412.1"/>
    <property type="molecule type" value="Genomic_DNA"/>
</dbReference>
<dbReference type="GO" id="GO:0016787">
    <property type="term" value="F:hydrolase activity"/>
    <property type="evidence" value="ECO:0007669"/>
    <property type="project" value="UniProtKB-KW"/>
</dbReference>
<organism evidence="1">
    <name type="scientific">hydrothermal vent metagenome</name>
    <dbReference type="NCBI Taxonomy" id="652676"/>
    <lineage>
        <taxon>unclassified sequences</taxon>
        <taxon>metagenomes</taxon>
        <taxon>ecological metagenomes</taxon>
    </lineage>
</organism>
<dbReference type="SUPFAM" id="SSF101478">
    <property type="entry name" value="ADP-ribosylglycohydrolase"/>
    <property type="match status" value="1"/>
</dbReference>
<dbReference type="PANTHER" id="PTHR16222">
    <property type="entry name" value="ADP-RIBOSYLGLYCOHYDROLASE"/>
    <property type="match status" value="1"/>
</dbReference>
<keyword evidence="1" id="KW-0378">Hydrolase</keyword>
<accession>A0A3B1BBG1</accession>
<protein>
    <submittedName>
        <fullName evidence="1">ADP-ribosylglycohydrolase family protein</fullName>
    </submittedName>
</protein>
<dbReference type="PANTHER" id="PTHR16222:SF12">
    <property type="entry name" value="ADP-RIBOSYLGLYCOHYDROLASE-RELATED"/>
    <property type="match status" value="1"/>
</dbReference>
<reference evidence="1" key="1">
    <citation type="submission" date="2018-06" db="EMBL/GenBank/DDBJ databases">
        <authorList>
            <person name="Zhirakovskaya E."/>
        </authorList>
    </citation>
    <scope>NUCLEOTIDE SEQUENCE</scope>
</reference>
<sequence length="318" mass="34814">MQLIDRYRGALFGLACGDALGTTVEFKHPGTFEPVTDIAGGGPFDLKPGQWTDDTSMALCLGQSLIQKQEFDPRDQMQRYLRWRNEGYLSSTGTCFDIGNTISESLYRFEMNGDPMAGHRDPRYGGNGSLMRLVPLVLAYQSDPSMAIYLAGEMSKTTHAAPEPVDACRYYTGLIIGALQGEEKEYLLSPAYCPIKGYWSDVRLTERIHAVAHGAFKDKSPPAIRGNGYVVNSLEAALWAFCHSDSFEEGALLAVNLGDDADTTGAIYGQLAGVYYGIGGIPSRWVDIIDQPIRFYSLADGLLQFSSQLVEQAQCSIA</sequence>
<evidence type="ECO:0000313" key="1">
    <source>
        <dbReference type="EMBL" id="VAX13412.1"/>
    </source>
</evidence>
<dbReference type="InterPro" id="IPR050792">
    <property type="entry name" value="ADP-ribosylglycohydrolase"/>
</dbReference>
<proteinExistence type="predicted"/>
<dbReference type="Gene3D" id="1.10.4080.10">
    <property type="entry name" value="ADP-ribosylation/Crystallin J1"/>
    <property type="match status" value="1"/>
</dbReference>